<dbReference type="GO" id="GO:0003677">
    <property type="term" value="F:DNA binding"/>
    <property type="evidence" value="ECO:0007669"/>
    <property type="project" value="UniProtKB-KW"/>
</dbReference>
<evidence type="ECO:0000313" key="5">
    <source>
        <dbReference type="EMBL" id="AWK88432.1"/>
    </source>
</evidence>
<protein>
    <submittedName>
        <fullName evidence="5">FadR family transcriptional regulator</fullName>
    </submittedName>
</protein>
<keyword evidence="2" id="KW-0238">DNA-binding</keyword>
<dbReference type="Gene3D" id="1.20.120.530">
    <property type="entry name" value="GntR ligand-binding domain-like"/>
    <property type="match status" value="1"/>
</dbReference>
<evidence type="ECO:0000259" key="4">
    <source>
        <dbReference type="PROSITE" id="PS50949"/>
    </source>
</evidence>
<proteinExistence type="predicted"/>
<dbReference type="SUPFAM" id="SSF48008">
    <property type="entry name" value="GntR ligand-binding domain-like"/>
    <property type="match status" value="1"/>
</dbReference>
<accession>A0A2S2CV92</accession>
<dbReference type="GO" id="GO:0003700">
    <property type="term" value="F:DNA-binding transcription factor activity"/>
    <property type="evidence" value="ECO:0007669"/>
    <property type="project" value="InterPro"/>
</dbReference>
<dbReference type="InterPro" id="IPR000524">
    <property type="entry name" value="Tscrpt_reg_HTH_GntR"/>
</dbReference>
<dbReference type="CDD" id="cd07377">
    <property type="entry name" value="WHTH_GntR"/>
    <property type="match status" value="1"/>
</dbReference>
<evidence type="ECO:0000256" key="3">
    <source>
        <dbReference type="ARBA" id="ARBA00023163"/>
    </source>
</evidence>
<dbReference type="PRINTS" id="PR00035">
    <property type="entry name" value="HTHGNTR"/>
</dbReference>
<dbReference type="Proteomes" id="UP000245629">
    <property type="component" value="Chromosome 3"/>
</dbReference>
<gene>
    <name evidence="5" type="ORF">DEW08_20380</name>
</gene>
<keyword evidence="6" id="KW-1185">Reference proteome</keyword>
<evidence type="ECO:0000256" key="1">
    <source>
        <dbReference type="ARBA" id="ARBA00023015"/>
    </source>
</evidence>
<dbReference type="InterPro" id="IPR036388">
    <property type="entry name" value="WH-like_DNA-bd_sf"/>
</dbReference>
<dbReference type="Gene3D" id="1.10.10.10">
    <property type="entry name" value="Winged helix-like DNA-binding domain superfamily/Winged helix DNA-binding domain"/>
    <property type="match status" value="1"/>
</dbReference>
<dbReference type="InterPro" id="IPR008920">
    <property type="entry name" value="TF_FadR/GntR_C"/>
</dbReference>
<reference evidence="6" key="1">
    <citation type="submission" date="2018-05" db="EMBL/GenBank/DDBJ databases">
        <title>Azospirillum thermophila sp. nov., a novel isolated from hot spring.</title>
        <authorList>
            <person name="Zhao Z."/>
        </authorList>
    </citation>
    <scope>NUCLEOTIDE SEQUENCE [LARGE SCALE GENOMIC DNA]</scope>
    <source>
        <strain evidence="6">CFH 70021</strain>
    </source>
</reference>
<dbReference type="SUPFAM" id="SSF46785">
    <property type="entry name" value="Winged helix' DNA-binding domain"/>
    <property type="match status" value="1"/>
</dbReference>
<dbReference type="Pfam" id="PF00392">
    <property type="entry name" value="GntR"/>
    <property type="match status" value="1"/>
</dbReference>
<evidence type="ECO:0000313" key="6">
    <source>
        <dbReference type="Proteomes" id="UP000245629"/>
    </source>
</evidence>
<dbReference type="Pfam" id="PF07729">
    <property type="entry name" value="FCD"/>
    <property type="match status" value="1"/>
</dbReference>
<dbReference type="SMART" id="SM00895">
    <property type="entry name" value="FCD"/>
    <property type="match status" value="1"/>
</dbReference>
<keyword evidence="3" id="KW-0804">Transcription</keyword>
<name>A0A2S2CV92_9PROT</name>
<dbReference type="InterPro" id="IPR011711">
    <property type="entry name" value="GntR_C"/>
</dbReference>
<dbReference type="PANTHER" id="PTHR43537:SF47">
    <property type="entry name" value="REGULATORY PROTEIN GNTR HTH"/>
    <property type="match status" value="1"/>
</dbReference>
<dbReference type="InterPro" id="IPR036390">
    <property type="entry name" value="WH_DNA-bd_sf"/>
</dbReference>
<organism evidence="5 6">
    <name type="scientific">Azospirillum thermophilum</name>
    <dbReference type="NCBI Taxonomy" id="2202148"/>
    <lineage>
        <taxon>Bacteria</taxon>
        <taxon>Pseudomonadati</taxon>
        <taxon>Pseudomonadota</taxon>
        <taxon>Alphaproteobacteria</taxon>
        <taxon>Rhodospirillales</taxon>
        <taxon>Azospirillaceae</taxon>
        <taxon>Azospirillum</taxon>
    </lineage>
</organism>
<feature type="domain" description="HTH gntR-type" evidence="4">
    <location>
        <begin position="24"/>
        <end position="92"/>
    </location>
</feature>
<dbReference type="SMART" id="SM00345">
    <property type="entry name" value="HTH_GNTR"/>
    <property type="match status" value="1"/>
</dbReference>
<evidence type="ECO:0000256" key="2">
    <source>
        <dbReference type="ARBA" id="ARBA00023125"/>
    </source>
</evidence>
<dbReference type="RefSeq" id="WP_109330701.1">
    <property type="nucleotide sequence ID" value="NZ_CP029354.1"/>
</dbReference>
<dbReference type="PANTHER" id="PTHR43537">
    <property type="entry name" value="TRANSCRIPTIONAL REGULATOR, GNTR FAMILY"/>
    <property type="match status" value="1"/>
</dbReference>
<dbReference type="EMBL" id="CP029354">
    <property type="protein sequence ID" value="AWK88432.1"/>
    <property type="molecule type" value="Genomic_DNA"/>
</dbReference>
<dbReference type="PROSITE" id="PS50949">
    <property type="entry name" value="HTH_GNTR"/>
    <property type="match status" value="1"/>
</dbReference>
<dbReference type="AlphaFoldDB" id="A0A2S2CV92"/>
<sequence>MSIVPPPPAPSPSGACSLAAVPRRSLVETAIGMMRAELERGGWPVGSRIPPEAELAAALQVSRNTVREAIRVLSHAGMLEVRQGNGTYVRSPVDPAETMRRIARTTLRDHLELRCTLEVQAAGLAALRRTDSDLERIRGALEARGDTAAKEPGDAALEAFIDRDIAFHMAVAEAAHNVALAELYRYFTGTMRGQLRAALRDSALPEPDLPAHHAVADAIAARDRAAAEEAARAIVAPSLAALDALLAP</sequence>
<dbReference type="KEGG" id="azz:DEW08_20380"/>
<keyword evidence="1" id="KW-0805">Transcription regulation</keyword>
<dbReference type="OrthoDB" id="9812645at2"/>